<evidence type="ECO:0000313" key="3">
    <source>
        <dbReference type="Proteomes" id="UP000298663"/>
    </source>
</evidence>
<comment type="caution">
    <text evidence="2">The sequence shown here is derived from an EMBL/GenBank/DDBJ whole genome shotgun (WGS) entry which is preliminary data.</text>
</comment>
<reference evidence="2 3" key="1">
    <citation type="journal article" date="2015" name="Genome Biol.">
        <title>Comparative genomics of Steinernema reveals deeply conserved gene regulatory networks.</title>
        <authorList>
            <person name="Dillman A.R."/>
            <person name="Macchietto M."/>
            <person name="Porter C.F."/>
            <person name="Rogers A."/>
            <person name="Williams B."/>
            <person name="Antoshechkin I."/>
            <person name="Lee M.M."/>
            <person name="Goodwin Z."/>
            <person name="Lu X."/>
            <person name="Lewis E.E."/>
            <person name="Goodrich-Blair H."/>
            <person name="Stock S.P."/>
            <person name="Adams B.J."/>
            <person name="Sternberg P.W."/>
            <person name="Mortazavi A."/>
        </authorList>
    </citation>
    <scope>NUCLEOTIDE SEQUENCE [LARGE SCALE GENOMIC DNA]</scope>
    <source>
        <strain evidence="2 3">ALL</strain>
    </source>
</reference>
<keyword evidence="1" id="KW-0472">Membrane</keyword>
<evidence type="ECO:0000313" key="2">
    <source>
        <dbReference type="EMBL" id="TMS32848.1"/>
    </source>
</evidence>
<sequence>MTKCCEKVIIARHVLLKLEFPTVAGVKMTEQTKKTRCFLSALQTRNVEIVPPLWKQVVYYFTKATRLVLLLIIVSALNVYVCHVHISLLPSPFAVLPGLTLTESAKSNPRPNPSLMSFREYPGAPFSEQVQRDISLSSFAAFNATDRTDDKASTTQTPLRQGSAD</sequence>
<dbReference type="Proteomes" id="UP000298663">
    <property type="component" value="Unassembled WGS sequence"/>
</dbReference>
<dbReference type="EMBL" id="AZBU02000001">
    <property type="protein sequence ID" value="TMS32848.1"/>
    <property type="molecule type" value="Genomic_DNA"/>
</dbReference>
<reference evidence="2 3" key="2">
    <citation type="journal article" date="2019" name="G3 (Bethesda)">
        <title>Hybrid Assembly of the Genome of the Entomopathogenic Nematode Steinernema carpocapsae Identifies the X-Chromosome.</title>
        <authorList>
            <person name="Serra L."/>
            <person name="Macchietto M."/>
            <person name="Macias-Munoz A."/>
            <person name="McGill C.J."/>
            <person name="Rodriguez I.M."/>
            <person name="Rodriguez B."/>
            <person name="Murad R."/>
            <person name="Mortazavi A."/>
        </authorList>
    </citation>
    <scope>NUCLEOTIDE SEQUENCE [LARGE SCALE GENOMIC DNA]</scope>
    <source>
        <strain evidence="2 3">ALL</strain>
    </source>
</reference>
<dbReference type="AlphaFoldDB" id="A0A4U8UMY1"/>
<keyword evidence="1" id="KW-1133">Transmembrane helix</keyword>
<accession>A0A4U8UMY1</accession>
<gene>
    <name evidence="2" type="ORF">L596_000647</name>
</gene>
<name>A0A4U8UMY1_STECR</name>
<protein>
    <submittedName>
        <fullName evidence="2">Uncharacterized protein</fullName>
    </submittedName>
</protein>
<organism evidence="2 3">
    <name type="scientific">Steinernema carpocapsae</name>
    <name type="common">Entomopathogenic nematode</name>
    <dbReference type="NCBI Taxonomy" id="34508"/>
    <lineage>
        <taxon>Eukaryota</taxon>
        <taxon>Metazoa</taxon>
        <taxon>Ecdysozoa</taxon>
        <taxon>Nematoda</taxon>
        <taxon>Chromadorea</taxon>
        <taxon>Rhabditida</taxon>
        <taxon>Tylenchina</taxon>
        <taxon>Panagrolaimomorpha</taxon>
        <taxon>Strongyloidoidea</taxon>
        <taxon>Steinernematidae</taxon>
        <taxon>Steinernema</taxon>
    </lineage>
</organism>
<keyword evidence="3" id="KW-1185">Reference proteome</keyword>
<proteinExistence type="predicted"/>
<evidence type="ECO:0000256" key="1">
    <source>
        <dbReference type="SAM" id="Phobius"/>
    </source>
</evidence>
<feature type="transmembrane region" description="Helical" evidence="1">
    <location>
        <begin position="67"/>
        <end position="86"/>
    </location>
</feature>
<keyword evidence="1" id="KW-0812">Transmembrane</keyword>